<evidence type="ECO:0000256" key="4">
    <source>
        <dbReference type="ARBA" id="ARBA00047942"/>
    </source>
</evidence>
<keyword evidence="3" id="KW-0808">Transferase</keyword>
<reference evidence="8" key="1">
    <citation type="submission" date="2016-10" db="EMBL/GenBank/DDBJ databases">
        <title>The complete genome sequence of the rumen bacterium Butyrivibrio hungatei MB2003.</title>
        <authorList>
            <person name="Palevich N."/>
            <person name="Kelly W.J."/>
            <person name="Leahy S.C."/>
            <person name="Altermann E."/>
            <person name="Rakonjac J."/>
            <person name="Attwood G.T."/>
        </authorList>
    </citation>
    <scope>NUCLEOTIDE SEQUENCE [LARGE SCALE GENOMIC DNA]</scope>
    <source>
        <strain evidence="8">MB2003</strain>
    </source>
</reference>
<accession>A0A1D9P116</accession>
<keyword evidence="2 7" id="KW-0489">Methyltransferase</keyword>
<dbReference type="CDD" id="cd02440">
    <property type="entry name" value="AdoMet_MTases"/>
    <property type="match status" value="1"/>
</dbReference>
<dbReference type="InterPro" id="IPR025931">
    <property type="entry name" value="TaqI_C"/>
</dbReference>
<evidence type="ECO:0000259" key="5">
    <source>
        <dbReference type="Pfam" id="PF02384"/>
    </source>
</evidence>
<dbReference type="EC" id="2.1.1.72" evidence="1"/>
<evidence type="ECO:0000259" key="6">
    <source>
        <dbReference type="Pfam" id="PF12950"/>
    </source>
</evidence>
<dbReference type="Gene3D" id="3.90.220.10">
    <property type="entry name" value="Adenine-n6-DNA-methyltransferase Taqi, Chain A, domain 2"/>
    <property type="match status" value="1"/>
</dbReference>
<dbReference type="KEGG" id="bhu:bhn_I1169"/>
<evidence type="ECO:0000256" key="3">
    <source>
        <dbReference type="ARBA" id="ARBA00022679"/>
    </source>
</evidence>
<comment type="catalytic activity">
    <reaction evidence="4">
        <text>a 2'-deoxyadenosine in DNA + S-adenosyl-L-methionine = an N(6)-methyl-2'-deoxyadenosine in DNA + S-adenosyl-L-homocysteine + H(+)</text>
        <dbReference type="Rhea" id="RHEA:15197"/>
        <dbReference type="Rhea" id="RHEA-COMP:12418"/>
        <dbReference type="Rhea" id="RHEA-COMP:12419"/>
        <dbReference type="ChEBI" id="CHEBI:15378"/>
        <dbReference type="ChEBI" id="CHEBI:57856"/>
        <dbReference type="ChEBI" id="CHEBI:59789"/>
        <dbReference type="ChEBI" id="CHEBI:90615"/>
        <dbReference type="ChEBI" id="CHEBI:90616"/>
        <dbReference type="EC" id="2.1.1.72"/>
    </reaction>
</comment>
<dbReference type="GO" id="GO:0032259">
    <property type="term" value="P:methylation"/>
    <property type="evidence" value="ECO:0007669"/>
    <property type="project" value="UniProtKB-KW"/>
</dbReference>
<dbReference type="REBASE" id="166478">
    <property type="entry name" value="M.Bhu2003ORF1169P"/>
</dbReference>
<dbReference type="InterPro" id="IPR023135">
    <property type="entry name" value="N6_DNA_MeTrfase_TaqI_C"/>
</dbReference>
<feature type="domain" description="TaqI-like C-terminal specificity" evidence="6">
    <location>
        <begin position="453"/>
        <end position="564"/>
    </location>
</feature>
<gene>
    <name evidence="7" type="ORF">bhn_I1169</name>
</gene>
<feature type="domain" description="DNA methylase adenine-specific" evidence="5">
    <location>
        <begin position="148"/>
        <end position="366"/>
    </location>
</feature>
<dbReference type="Pfam" id="PF12950">
    <property type="entry name" value="TaqI_C"/>
    <property type="match status" value="1"/>
</dbReference>
<evidence type="ECO:0000256" key="1">
    <source>
        <dbReference type="ARBA" id="ARBA00011900"/>
    </source>
</evidence>
<protein>
    <recommendedName>
        <fullName evidence="1">site-specific DNA-methyltransferase (adenine-specific)</fullName>
        <ecNumber evidence="1">2.1.1.72</ecNumber>
    </recommendedName>
</protein>
<dbReference type="PRINTS" id="PR00507">
    <property type="entry name" value="N12N6MTFRASE"/>
</dbReference>
<proteinExistence type="predicted"/>
<dbReference type="GO" id="GO:0008170">
    <property type="term" value="F:N-methyltransferase activity"/>
    <property type="evidence" value="ECO:0007669"/>
    <property type="project" value="InterPro"/>
</dbReference>
<dbReference type="AlphaFoldDB" id="A0A1D9P116"/>
<evidence type="ECO:0000313" key="7">
    <source>
        <dbReference type="EMBL" id="AOZ96203.1"/>
    </source>
</evidence>
<dbReference type="EMBL" id="CP017831">
    <property type="protein sequence ID" value="AOZ96203.1"/>
    <property type="molecule type" value="Genomic_DNA"/>
</dbReference>
<dbReference type="InterPro" id="IPR050953">
    <property type="entry name" value="N4_N6_ade-DNA_methylase"/>
</dbReference>
<dbReference type="GO" id="GO:0003677">
    <property type="term" value="F:DNA binding"/>
    <property type="evidence" value="ECO:0007669"/>
    <property type="project" value="InterPro"/>
</dbReference>
<name>A0A1D9P116_9FIRM</name>
<dbReference type="GO" id="GO:0009007">
    <property type="term" value="F:site-specific DNA-methyltransferase (adenine-specific) activity"/>
    <property type="evidence" value="ECO:0007669"/>
    <property type="project" value="UniProtKB-EC"/>
</dbReference>
<sequence>MGISPATVLNWIKLGRLKATISHGRYYIDESSFNSFSRDLAASGLLQSRRNKSLHNSNYVPNVYIDPKSANLKTVKALIEYISDKDFDLYSVLSLYSNALLRKVLKDPKVVKELSLEPAKAIDSSLLDLFSLKYIKGEDTLGLLYLSLRRLSDKKKSGSYYTPFFAVDTLVGSIDIAGKTVFDPACGTGNFLIRLPDDHPLSSIYGSDIDEIAVKLARINLAMKYDVRDAKSLSIIKKNIVVRDFIFSDNAPCCDLLLGNPPWGYGYSPDESSRLKELYSSAQTSGKPESFSLFIEKALKVAERSGLISFVLPETLLDADFHEDIRTVILKNAHILKIHYLNEIFEKVQCPCIILTLSKAMTQKALDRSIDVYRYQKKRASLSLKSSYSVPFDRISKQSFHILADNNEFEVLQKIRNAPHFNLKDKADFALGIVTGSNKTFLADTYKKGYEGILKGKNIHKYYADEPESYIFFTPDKFQQVAPVKYYRTKEKLIYKFIANEPVFAYDSKCTLTLNSANIVIPKVPGYSALYIMAILNSPVMSFYYRHTYKSVKVLRSAIEDLPIACCDNETMNEISDLAREIALDTAQNSAKIELLNSRILDLYGISAKELDNT</sequence>
<keyword evidence="8" id="KW-1185">Reference proteome</keyword>
<dbReference type="InterPro" id="IPR003356">
    <property type="entry name" value="DNA_methylase_A-5"/>
</dbReference>
<evidence type="ECO:0000313" key="8">
    <source>
        <dbReference type="Proteomes" id="UP000179284"/>
    </source>
</evidence>
<dbReference type="Gene3D" id="3.40.50.150">
    <property type="entry name" value="Vaccinia Virus protein VP39"/>
    <property type="match status" value="1"/>
</dbReference>
<dbReference type="Pfam" id="PF02384">
    <property type="entry name" value="N6_Mtase"/>
    <property type="match status" value="1"/>
</dbReference>
<dbReference type="PANTHER" id="PTHR33841">
    <property type="entry name" value="DNA METHYLTRANSFERASE YEEA-RELATED"/>
    <property type="match status" value="1"/>
</dbReference>
<dbReference type="SUPFAM" id="SSF53335">
    <property type="entry name" value="S-adenosyl-L-methionine-dependent methyltransferases"/>
    <property type="match status" value="1"/>
</dbReference>
<organism evidence="7 8">
    <name type="scientific">Butyrivibrio hungatei</name>
    <dbReference type="NCBI Taxonomy" id="185008"/>
    <lineage>
        <taxon>Bacteria</taxon>
        <taxon>Bacillati</taxon>
        <taxon>Bacillota</taxon>
        <taxon>Clostridia</taxon>
        <taxon>Lachnospirales</taxon>
        <taxon>Lachnospiraceae</taxon>
        <taxon>Butyrivibrio</taxon>
    </lineage>
</organism>
<dbReference type="InterPro" id="IPR029063">
    <property type="entry name" value="SAM-dependent_MTases_sf"/>
</dbReference>
<dbReference type="Proteomes" id="UP000179284">
    <property type="component" value="Chromosome I"/>
</dbReference>
<dbReference type="PANTHER" id="PTHR33841:SF1">
    <property type="entry name" value="DNA METHYLTRANSFERASE A"/>
    <property type="match status" value="1"/>
</dbReference>
<evidence type="ECO:0000256" key="2">
    <source>
        <dbReference type="ARBA" id="ARBA00022603"/>
    </source>
</evidence>